<evidence type="ECO:0000259" key="7">
    <source>
        <dbReference type="SMART" id="SM00852"/>
    </source>
</evidence>
<dbReference type="FunFam" id="2.170.190.11:FF:000001">
    <property type="entry name" value="Molybdopterin molybdenumtransferase"/>
    <property type="match status" value="1"/>
</dbReference>
<proteinExistence type="inferred from homology"/>
<keyword evidence="6" id="KW-0460">Magnesium</keyword>
<keyword evidence="6" id="KW-0479">Metal-binding</keyword>
<comment type="similarity">
    <text evidence="3 6">Belongs to the MoeA family.</text>
</comment>
<dbReference type="PANTHER" id="PTHR10192:SF5">
    <property type="entry name" value="GEPHYRIN"/>
    <property type="match status" value="1"/>
</dbReference>
<dbReference type="Gene3D" id="3.40.980.10">
    <property type="entry name" value="MoaB/Mog-like domain"/>
    <property type="match status" value="1"/>
</dbReference>
<sequence>MALISVEDALERALRGLTALGVERVPVAHGAGRVLAEDLSATLTQPPFDSSAMDGYAVRVADVRALPATLALVGTSAAGARFDGILEPGQAVRIFTGAPVPDGADTVVIQEDTEALGDSVLIKEVEAGRHIRPRGQDFMEGDVLLTAGTRLGARALILAAAMNHAELPVRRKPRVAILSTGDEIVPPGSMPGPDEIVASVSYGITALVESLGGVPVDLGIAPDEARALADAITRGADADILVTIGGASVGDRDLVAGALANVGMELDFAKVAMRPGKPLFAGRLGQARVLGLPGNPVSGMVCGLVFLRPMLRALLGDSRKDSLQEAILAAPLAKGGPRQAYHRAISAFAGDGTRTVRPLPSQDSSLMGALARADCLIVQPASSPAVPEGGKVSILPFPD</sequence>
<dbReference type="InterPro" id="IPR036425">
    <property type="entry name" value="MoaB/Mog-like_dom_sf"/>
</dbReference>
<name>A0A0A8K3R3_9HYPH</name>
<evidence type="ECO:0000313" key="9">
    <source>
        <dbReference type="Proteomes" id="UP000031643"/>
    </source>
</evidence>
<evidence type="ECO:0000256" key="3">
    <source>
        <dbReference type="ARBA" id="ARBA00010763"/>
    </source>
</evidence>
<dbReference type="Gene3D" id="3.90.105.10">
    <property type="entry name" value="Molybdopterin biosynthesis moea protein, domain 2"/>
    <property type="match status" value="1"/>
</dbReference>
<dbReference type="InterPro" id="IPR036135">
    <property type="entry name" value="MoeA_linker/N_sf"/>
</dbReference>
<dbReference type="EMBL" id="AP014648">
    <property type="protein sequence ID" value="BAQ17550.1"/>
    <property type="molecule type" value="Genomic_DNA"/>
</dbReference>
<evidence type="ECO:0000256" key="1">
    <source>
        <dbReference type="ARBA" id="ARBA00002901"/>
    </source>
</evidence>
<dbReference type="GO" id="GO:0061599">
    <property type="term" value="F:molybdopterin molybdotransferase activity"/>
    <property type="evidence" value="ECO:0007669"/>
    <property type="project" value="UniProtKB-UniRule"/>
</dbReference>
<dbReference type="GO" id="GO:0006777">
    <property type="term" value="P:Mo-molybdopterin cofactor biosynthetic process"/>
    <property type="evidence" value="ECO:0007669"/>
    <property type="project" value="UniProtKB-UniRule"/>
</dbReference>
<dbReference type="Pfam" id="PF03453">
    <property type="entry name" value="MoeA_N"/>
    <property type="match status" value="1"/>
</dbReference>
<reference evidence="8 9" key="1">
    <citation type="submission" date="2014-09" db="EMBL/GenBank/DDBJ databases">
        <title>Genome sequencing of Methyloceanibacter caenitepidi Gela4.</title>
        <authorList>
            <person name="Takeuchi M."/>
            <person name="Susumu S."/>
            <person name="Kamagata Y."/>
            <person name="Oshima K."/>
            <person name="Hattori M."/>
            <person name="Iwasaki W."/>
        </authorList>
    </citation>
    <scope>NUCLEOTIDE SEQUENCE [LARGE SCALE GENOMIC DNA]</scope>
    <source>
        <strain evidence="8 9">Gela4</strain>
    </source>
</reference>
<dbReference type="SUPFAM" id="SSF63882">
    <property type="entry name" value="MoeA N-terminal region -like"/>
    <property type="match status" value="1"/>
</dbReference>
<dbReference type="HOGENOM" id="CLU_010186_7_0_5"/>
<dbReference type="InterPro" id="IPR038987">
    <property type="entry name" value="MoeA-like"/>
</dbReference>
<comment type="function">
    <text evidence="1 6">Catalyzes the insertion of molybdate into adenylated molybdopterin with the concomitant release of AMP.</text>
</comment>
<dbReference type="Gene3D" id="2.40.340.10">
    <property type="entry name" value="MoeA, C-terminal, domain IV"/>
    <property type="match status" value="1"/>
</dbReference>
<dbReference type="RefSeq" id="WP_045367187.1">
    <property type="nucleotide sequence ID" value="NZ_AP014648.1"/>
</dbReference>
<dbReference type="SUPFAM" id="SSF53218">
    <property type="entry name" value="Molybdenum cofactor biosynthesis proteins"/>
    <property type="match status" value="1"/>
</dbReference>
<keyword evidence="6" id="KW-0808">Transferase</keyword>
<dbReference type="UniPathway" id="UPA00344"/>
<evidence type="ECO:0000256" key="5">
    <source>
        <dbReference type="ARBA" id="ARBA00047317"/>
    </source>
</evidence>
<evidence type="ECO:0000313" key="8">
    <source>
        <dbReference type="EMBL" id="BAQ17550.1"/>
    </source>
</evidence>
<dbReference type="PANTHER" id="PTHR10192">
    <property type="entry name" value="MOLYBDOPTERIN BIOSYNTHESIS PROTEIN"/>
    <property type="match status" value="1"/>
</dbReference>
<dbReference type="Pfam" id="PF03454">
    <property type="entry name" value="MoeA_C"/>
    <property type="match status" value="1"/>
</dbReference>
<keyword evidence="4 6" id="KW-0501">Molybdenum cofactor biosynthesis</keyword>
<dbReference type="AlphaFoldDB" id="A0A0A8K3R3"/>
<dbReference type="InterPro" id="IPR036688">
    <property type="entry name" value="MoeA_C_domain_IV_sf"/>
</dbReference>
<dbReference type="SUPFAM" id="SSF63867">
    <property type="entry name" value="MoeA C-terminal domain-like"/>
    <property type="match status" value="1"/>
</dbReference>
<dbReference type="GO" id="GO:0046872">
    <property type="term" value="F:metal ion binding"/>
    <property type="evidence" value="ECO:0007669"/>
    <property type="project" value="UniProtKB-UniRule"/>
</dbReference>
<dbReference type="GO" id="GO:0005829">
    <property type="term" value="C:cytosol"/>
    <property type="evidence" value="ECO:0007669"/>
    <property type="project" value="TreeGrafter"/>
</dbReference>
<dbReference type="EC" id="2.10.1.1" evidence="6"/>
<dbReference type="InterPro" id="IPR005111">
    <property type="entry name" value="MoeA_C_domain_IV"/>
</dbReference>
<dbReference type="OrthoDB" id="9804758at2"/>
<gene>
    <name evidence="8" type="ORF">GL4_2107</name>
</gene>
<dbReference type="InterPro" id="IPR001453">
    <property type="entry name" value="MoaB/Mog_dom"/>
</dbReference>
<protein>
    <recommendedName>
        <fullName evidence="6">Molybdopterin molybdenumtransferase</fullName>
        <ecNumber evidence="6">2.10.1.1</ecNumber>
    </recommendedName>
</protein>
<dbReference type="STRING" id="1384459.GL4_2107"/>
<evidence type="ECO:0000256" key="4">
    <source>
        <dbReference type="ARBA" id="ARBA00023150"/>
    </source>
</evidence>
<dbReference type="Pfam" id="PF00994">
    <property type="entry name" value="MoCF_biosynth"/>
    <property type="match status" value="1"/>
</dbReference>
<dbReference type="SMART" id="SM00852">
    <property type="entry name" value="MoCF_biosynth"/>
    <property type="match status" value="1"/>
</dbReference>
<evidence type="ECO:0000256" key="6">
    <source>
        <dbReference type="RuleBase" id="RU365090"/>
    </source>
</evidence>
<dbReference type="CDD" id="cd00887">
    <property type="entry name" value="MoeA"/>
    <property type="match status" value="1"/>
</dbReference>
<evidence type="ECO:0000256" key="2">
    <source>
        <dbReference type="ARBA" id="ARBA00005046"/>
    </source>
</evidence>
<comment type="cofactor">
    <cofactor evidence="6">
        <name>Mg(2+)</name>
        <dbReference type="ChEBI" id="CHEBI:18420"/>
    </cofactor>
</comment>
<dbReference type="Gene3D" id="2.170.190.11">
    <property type="entry name" value="Molybdopterin biosynthesis moea protein, domain 3"/>
    <property type="match status" value="1"/>
</dbReference>
<feature type="domain" description="MoaB/Mog" evidence="7">
    <location>
        <begin position="176"/>
        <end position="313"/>
    </location>
</feature>
<keyword evidence="6" id="KW-0500">Molybdenum</keyword>
<dbReference type="NCBIfam" id="NF045515">
    <property type="entry name" value="Glp_gephyrin"/>
    <property type="match status" value="1"/>
</dbReference>
<organism evidence="8 9">
    <name type="scientific">Methyloceanibacter caenitepidi</name>
    <dbReference type="NCBI Taxonomy" id="1384459"/>
    <lineage>
        <taxon>Bacteria</taxon>
        <taxon>Pseudomonadati</taxon>
        <taxon>Pseudomonadota</taxon>
        <taxon>Alphaproteobacteria</taxon>
        <taxon>Hyphomicrobiales</taxon>
        <taxon>Hyphomicrobiaceae</taxon>
        <taxon>Methyloceanibacter</taxon>
    </lineage>
</organism>
<dbReference type="KEGG" id="mcg:GL4_2107"/>
<keyword evidence="9" id="KW-1185">Reference proteome</keyword>
<dbReference type="Proteomes" id="UP000031643">
    <property type="component" value="Chromosome"/>
</dbReference>
<accession>A0A0A8K3R3</accession>
<comment type="pathway">
    <text evidence="2 6">Cofactor biosynthesis; molybdopterin biosynthesis.</text>
</comment>
<dbReference type="InterPro" id="IPR005110">
    <property type="entry name" value="MoeA_linker/N"/>
</dbReference>
<comment type="catalytic activity">
    <reaction evidence="5">
        <text>adenylyl-molybdopterin + molybdate = Mo-molybdopterin + AMP + H(+)</text>
        <dbReference type="Rhea" id="RHEA:35047"/>
        <dbReference type="ChEBI" id="CHEBI:15378"/>
        <dbReference type="ChEBI" id="CHEBI:36264"/>
        <dbReference type="ChEBI" id="CHEBI:62727"/>
        <dbReference type="ChEBI" id="CHEBI:71302"/>
        <dbReference type="ChEBI" id="CHEBI:456215"/>
        <dbReference type="EC" id="2.10.1.1"/>
    </reaction>
</comment>